<dbReference type="Gene3D" id="1.10.3210.10">
    <property type="entry name" value="Hypothetical protein af1432"/>
    <property type="match status" value="1"/>
</dbReference>
<dbReference type="InterPro" id="IPR006674">
    <property type="entry name" value="HD_domain"/>
</dbReference>
<feature type="domain" description="HD" evidence="1">
    <location>
        <begin position="24"/>
        <end position="107"/>
    </location>
</feature>
<name>A0A1H8SEE6_9FIRM</name>
<organism evidence="2 3">
    <name type="scientific">Propionispora vibrioides</name>
    <dbReference type="NCBI Taxonomy" id="112903"/>
    <lineage>
        <taxon>Bacteria</taxon>
        <taxon>Bacillati</taxon>
        <taxon>Bacillota</taxon>
        <taxon>Negativicutes</taxon>
        <taxon>Selenomonadales</taxon>
        <taxon>Sporomusaceae</taxon>
        <taxon>Propionispora</taxon>
    </lineage>
</organism>
<dbReference type="SUPFAM" id="SSF109604">
    <property type="entry name" value="HD-domain/PDEase-like"/>
    <property type="match status" value="1"/>
</dbReference>
<keyword evidence="3" id="KW-1185">Reference proteome</keyword>
<dbReference type="PANTHER" id="PTHR38659:SF1">
    <property type="entry name" value="METAL DEPENDENT PHOSPHOHYDROLASE"/>
    <property type="match status" value="1"/>
</dbReference>
<dbReference type="Pfam" id="PF01966">
    <property type="entry name" value="HD"/>
    <property type="match status" value="1"/>
</dbReference>
<dbReference type="InterPro" id="IPR006675">
    <property type="entry name" value="HDIG_dom"/>
</dbReference>
<sequence>MHMDISREKAWETLNRHVASPVLLKHCLAVEVAMRAYAEKFGEDSEYWGAVGLLHDVDFEKYPDEHPTHAREILQEHGYDAEMATHVESHARDWPGERTLLQKTLLAVDELTGFIIACALVRPDKSLDNLEVKSVMKKMKDKAFAKAVNRETILISAADMGVDLKEHIAFVTGALAAAVKQPEYQYLALG</sequence>
<protein>
    <submittedName>
        <fullName evidence="2">HDIG domain-containing protein</fullName>
    </submittedName>
</protein>
<dbReference type="Proteomes" id="UP000198847">
    <property type="component" value="Unassembled WGS sequence"/>
</dbReference>
<dbReference type="STRING" id="112903.SAMN04490178_10520"/>
<accession>A0A1H8SEE6</accession>
<evidence type="ECO:0000259" key="1">
    <source>
        <dbReference type="Pfam" id="PF01966"/>
    </source>
</evidence>
<evidence type="ECO:0000313" key="2">
    <source>
        <dbReference type="EMBL" id="SEO77041.1"/>
    </source>
</evidence>
<dbReference type="PANTHER" id="PTHR38659">
    <property type="entry name" value="METAL-DEPENDENT PHOSPHOHYDROLASE"/>
    <property type="match status" value="1"/>
</dbReference>
<proteinExistence type="predicted"/>
<gene>
    <name evidence="2" type="ORF">SAMN04490178_10520</name>
</gene>
<dbReference type="EMBL" id="FODY01000005">
    <property type="protein sequence ID" value="SEO77041.1"/>
    <property type="molecule type" value="Genomic_DNA"/>
</dbReference>
<evidence type="ECO:0000313" key="3">
    <source>
        <dbReference type="Proteomes" id="UP000198847"/>
    </source>
</evidence>
<reference evidence="2 3" key="1">
    <citation type="submission" date="2016-10" db="EMBL/GenBank/DDBJ databases">
        <authorList>
            <person name="de Groot N.N."/>
        </authorList>
    </citation>
    <scope>NUCLEOTIDE SEQUENCE [LARGE SCALE GENOMIC DNA]</scope>
    <source>
        <strain evidence="2 3">DSM 13305</strain>
    </source>
</reference>
<dbReference type="AlphaFoldDB" id="A0A1H8SEE6"/>
<dbReference type="NCBIfam" id="TIGR00277">
    <property type="entry name" value="HDIG"/>
    <property type="match status" value="1"/>
</dbReference>